<dbReference type="PROSITE" id="PS50949">
    <property type="entry name" value="HTH_GNTR"/>
    <property type="match status" value="1"/>
</dbReference>
<dbReference type="RefSeq" id="WP_420243333.1">
    <property type="nucleotide sequence ID" value="NZ_BOPV01000001.1"/>
</dbReference>
<dbReference type="InterPro" id="IPR036390">
    <property type="entry name" value="WH_DNA-bd_sf"/>
</dbReference>
<name>A0A8S8XGI0_9PROT</name>
<proteinExistence type="predicted"/>
<comment type="caution">
    <text evidence="5">The sequence shown here is derived from an EMBL/GenBank/DDBJ whole genome shotgun (WGS) entry which is preliminary data.</text>
</comment>
<keyword evidence="3" id="KW-0804">Transcription</keyword>
<evidence type="ECO:0000259" key="4">
    <source>
        <dbReference type="PROSITE" id="PS50949"/>
    </source>
</evidence>
<dbReference type="Pfam" id="PF00392">
    <property type="entry name" value="GntR"/>
    <property type="match status" value="1"/>
</dbReference>
<sequence length="134" mass="14469">MPTDTDPVLASLRIDRSGVPIYLQLRDQLLHAIGDGRLVPDARLPTMREVATSLSVDLNTVRRAYDALARTGAIRVVPARGTFVAERPPAPDKALRDKTVDAFAHRVIALANAAGLDPAAAAKRVLQIQKGDER</sequence>
<evidence type="ECO:0000256" key="1">
    <source>
        <dbReference type="ARBA" id="ARBA00023015"/>
    </source>
</evidence>
<dbReference type="CDD" id="cd07377">
    <property type="entry name" value="WHTH_GntR"/>
    <property type="match status" value="1"/>
</dbReference>
<dbReference type="GO" id="GO:0003677">
    <property type="term" value="F:DNA binding"/>
    <property type="evidence" value="ECO:0007669"/>
    <property type="project" value="UniProtKB-KW"/>
</dbReference>
<accession>A0A8S8XGI0</accession>
<dbReference type="EMBL" id="BOPV01000001">
    <property type="protein sequence ID" value="GIL40225.1"/>
    <property type="molecule type" value="Genomic_DNA"/>
</dbReference>
<evidence type="ECO:0000256" key="3">
    <source>
        <dbReference type="ARBA" id="ARBA00023163"/>
    </source>
</evidence>
<dbReference type="AlphaFoldDB" id="A0A8S8XGI0"/>
<dbReference type="Gene3D" id="1.10.10.10">
    <property type="entry name" value="Winged helix-like DNA-binding domain superfamily/Winged helix DNA-binding domain"/>
    <property type="match status" value="1"/>
</dbReference>
<dbReference type="PANTHER" id="PTHR38445">
    <property type="entry name" value="HTH-TYPE TRANSCRIPTIONAL REPRESSOR YTRA"/>
    <property type="match status" value="1"/>
</dbReference>
<dbReference type="GO" id="GO:0003700">
    <property type="term" value="F:DNA-binding transcription factor activity"/>
    <property type="evidence" value="ECO:0007669"/>
    <property type="project" value="InterPro"/>
</dbReference>
<keyword evidence="6" id="KW-1185">Reference proteome</keyword>
<dbReference type="PANTHER" id="PTHR38445:SF7">
    <property type="entry name" value="GNTR-FAMILY TRANSCRIPTIONAL REGULATOR"/>
    <property type="match status" value="1"/>
</dbReference>
<feature type="domain" description="HTH gntR-type" evidence="4">
    <location>
        <begin position="19"/>
        <end position="87"/>
    </location>
</feature>
<dbReference type="Proteomes" id="UP000681075">
    <property type="component" value="Unassembled WGS sequence"/>
</dbReference>
<keyword evidence="1" id="KW-0805">Transcription regulation</keyword>
<gene>
    <name evidence="5" type="ORF">TMPK1_24620</name>
</gene>
<evidence type="ECO:0000313" key="6">
    <source>
        <dbReference type="Proteomes" id="UP000681075"/>
    </source>
</evidence>
<evidence type="ECO:0000256" key="2">
    <source>
        <dbReference type="ARBA" id="ARBA00023125"/>
    </source>
</evidence>
<dbReference type="InterPro" id="IPR036388">
    <property type="entry name" value="WH-like_DNA-bd_sf"/>
</dbReference>
<reference evidence="5" key="1">
    <citation type="submission" date="2021-02" db="EMBL/GenBank/DDBJ databases">
        <title>Genome sequence of Rhodospirillales sp. strain TMPK1 isolated from soil.</title>
        <authorList>
            <person name="Nakai R."/>
            <person name="Kusada H."/>
            <person name="Tamaki H."/>
        </authorList>
    </citation>
    <scope>NUCLEOTIDE SEQUENCE</scope>
    <source>
        <strain evidence="5">TMPK1</strain>
    </source>
</reference>
<dbReference type="InterPro" id="IPR000524">
    <property type="entry name" value="Tscrpt_reg_HTH_GntR"/>
</dbReference>
<organism evidence="5 6">
    <name type="scientific">Roseiterribacter gracilis</name>
    <dbReference type="NCBI Taxonomy" id="2812848"/>
    <lineage>
        <taxon>Bacteria</taxon>
        <taxon>Pseudomonadati</taxon>
        <taxon>Pseudomonadota</taxon>
        <taxon>Alphaproteobacteria</taxon>
        <taxon>Rhodospirillales</taxon>
        <taxon>Roseiterribacteraceae</taxon>
        <taxon>Roseiterribacter</taxon>
    </lineage>
</organism>
<protein>
    <recommendedName>
        <fullName evidence="4">HTH gntR-type domain-containing protein</fullName>
    </recommendedName>
</protein>
<dbReference type="SUPFAM" id="SSF46785">
    <property type="entry name" value="Winged helix' DNA-binding domain"/>
    <property type="match status" value="1"/>
</dbReference>
<keyword evidence="2" id="KW-0238">DNA-binding</keyword>
<evidence type="ECO:0000313" key="5">
    <source>
        <dbReference type="EMBL" id="GIL40225.1"/>
    </source>
</evidence>
<dbReference type="SMART" id="SM00345">
    <property type="entry name" value="HTH_GNTR"/>
    <property type="match status" value="1"/>
</dbReference>